<dbReference type="KEGG" id="rsu:NHU_00830"/>
<reference evidence="1 2" key="1">
    <citation type="submission" date="2015-02" db="EMBL/GenBank/DDBJ databases">
        <title>Genome sequene of Rhodovulum sulfidophilum DSM 2351.</title>
        <authorList>
            <person name="Nagao N."/>
        </authorList>
    </citation>
    <scope>NUCLEOTIDE SEQUENCE [LARGE SCALE GENOMIC DNA]</scope>
    <source>
        <strain evidence="1 2">DSM 2351</strain>
    </source>
</reference>
<dbReference type="PATRIC" id="fig|35806.4.peg.851"/>
<dbReference type="Proteomes" id="UP000064912">
    <property type="component" value="Chromosome"/>
</dbReference>
<evidence type="ECO:0000313" key="1">
    <source>
        <dbReference type="EMBL" id="BAQ67998.1"/>
    </source>
</evidence>
<name>A0A0D6AYK8_RHOSU</name>
<gene>
    <name evidence="1" type="ORF">NHU_00830</name>
</gene>
<sequence length="155" mass="17451">MSMPEGPLTVIARKGGDAVSLRALHQPLPADRPVLEDLDLQALTLRWREAFHSRLCERLVRRGASRGYDFDRDMVTDVARKVMKAMEDHTPDDVPNLDDHMKLALVLLLLHPDAIEPVLTGPVMRNAHLGWAQRVDIVAKSYLTGLRRMNGMKVV</sequence>
<dbReference type="EMBL" id="AP014800">
    <property type="protein sequence ID" value="BAQ67998.1"/>
    <property type="molecule type" value="Genomic_DNA"/>
</dbReference>
<dbReference type="AlphaFoldDB" id="A0A0D6AYK8"/>
<organism evidence="1 2">
    <name type="scientific">Rhodovulum sulfidophilum</name>
    <name type="common">Rhodobacter sulfidophilus</name>
    <dbReference type="NCBI Taxonomy" id="35806"/>
    <lineage>
        <taxon>Bacteria</taxon>
        <taxon>Pseudomonadati</taxon>
        <taxon>Pseudomonadota</taxon>
        <taxon>Alphaproteobacteria</taxon>
        <taxon>Rhodobacterales</taxon>
        <taxon>Paracoccaceae</taxon>
        <taxon>Rhodovulum</taxon>
    </lineage>
</organism>
<protein>
    <submittedName>
        <fullName evidence="1">Uncharacterized protein</fullName>
    </submittedName>
</protein>
<accession>A0A0D6AYK8</accession>
<evidence type="ECO:0000313" key="2">
    <source>
        <dbReference type="Proteomes" id="UP000064912"/>
    </source>
</evidence>
<proteinExistence type="predicted"/>